<dbReference type="EMBL" id="CP111015">
    <property type="protein sequence ID" value="WAR03834.1"/>
    <property type="molecule type" value="Genomic_DNA"/>
</dbReference>
<accession>A0ABY7E3P4</accession>
<name>A0ABY7E3P4_MYAAR</name>
<gene>
    <name evidence="3" type="ORF">MAR_010392</name>
</gene>
<evidence type="ECO:0000256" key="1">
    <source>
        <dbReference type="SAM" id="MobiDB-lite"/>
    </source>
</evidence>
<evidence type="ECO:0000259" key="2">
    <source>
        <dbReference type="Pfam" id="PF00651"/>
    </source>
</evidence>
<feature type="region of interest" description="Disordered" evidence="1">
    <location>
        <begin position="1"/>
        <end position="56"/>
    </location>
</feature>
<proteinExistence type="predicted"/>
<dbReference type="Proteomes" id="UP001164746">
    <property type="component" value="Chromosome 4"/>
</dbReference>
<reference evidence="3" key="1">
    <citation type="submission" date="2022-11" db="EMBL/GenBank/DDBJ databases">
        <title>Centuries of genome instability and evolution in soft-shell clam transmissible cancer (bioRxiv).</title>
        <authorList>
            <person name="Hart S.F.M."/>
            <person name="Yonemitsu M.A."/>
            <person name="Giersch R.M."/>
            <person name="Beal B.F."/>
            <person name="Arriagada G."/>
            <person name="Davis B.W."/>
            <person name="Ostrander E.A."/>
            <person name="Goff S.P."/>
            <person name="Metzger M.J."/>
        </authorList>
    </citation>
    <scope>NUCLEOTIDE SEQUENCE</scope>
    <source>
        <strain evidence="3">MELC-2E11</strain>
        <tissue evidence="3">Siphon/mantle</tissue>
    </source>
</reference>
<feature type="compositionally biased region" description="Low complexity" evidence="1">
    <location>
        <begin position="1"/>
        <end position="15"/>
    </location>
</feature>
<evidence type="ECO:0000313" key="3">
    <source>
        <dbReference type="EMBL" id="WAR03834.1"/>
    </source>
</evidence>
<dbReference type="SUPFAM" id="SSF54695">
    <property type="entry name" value="POZ domain"/>
    <property type="match status" value="1"/>
</dbReference>
<dbReference type="Gene3D" id="3.30.710.10">
    <property type="entry name" value="Potassium Channel Kv1.1, Chain A"/>
    <property type="match status" value="1"/>
</dbReference>
<dbReference type="InterPro" id="IPR000210">
    <property type="entry name" value="BTB/POZ_dom"/>
</dbReference>
<feature type="domain" description="BTB" evidence="2">
    <location>
        <begin position="82"/>
        <end position="176"/>
    </location>
</feature>
<dbReference type="Pfam" id="PF00651">
    <property type="entry name" value="BTB"/>
    <property type="match status" value="1"/>
</dbReference>
<dbReference type="InterPro" id="IPR011333">
    <property type="entry name" value="SKP1/BTB/POZ_sf"/>
</dbReference>
<sequence length="247" mass="28001">MMRLDSCSSAPSSSESDLHGDSLGDLSDSSVDRERSFLSRLPRRHRRQSATSVSTNPGEDAYVMVLQNRQGLCDDLRSIVTSRDVCDVTFLVGEERKPVHGVRAVIATRSKLLYDLIVSHEKNRNKDSKRHCSRVKRTLYKLNCASSRRHLMKTSRLLNAAYMFGFPELRQACWDFALGCTARADNLSDLLASAKMYHNHKMTILLLKTIKNFTEVFPEIKNQIDVVDNILQNNAETEVIQGILELK</sequence>
<protein>
    <submittedName>
        <fullName evidence="3">GPRS-like protein</fullName>
    </submittedName>
</protein>
<keyword evidence="4" id="KW-1185">Reference proteome</keyword>
<organism evidence="3 4">
    <name type="scientific">Mya arenaria</name>
    <name type="common">Soft-shell clam</name>
    <dbReference type="NCBI Taxonomy" id="6604"/>
    <lineage>
        <taxon>Eukaryota</taxon>
        <taxon>Metazoa</taxon>
        <taxon>Spiralia</taxon>
        <taxon>Lophotrochozoa</taxon>
        <taxon>Mollusca</taxon>
        <taxon>Bivalvia</taxon>
        <taxon>Autobranchia</taxon>
        <taxon>Heteroconchia</taxon>
        <taxon>Euheterodonta</taxon>
        <taxon>Imparidentia</taxon>
        <taxon>Neoheterodontei</taxon>
        <taxon>Myida</taxon>
        <taxon>Myoidea</taxon>
        <taxon>Myidae</taxon>
        <taxon>Mya</taxon>
    </lineage>
</organism>
<evidence type="ECO:0000313" key="4">
    <source>
        <dbReference type="Proteomes" id="UP001164746"/>
    </source>
</evidence>